<comment type="similarity">
    <text evidence="2">Belongs to the CDP-glycerol glycerophosphotransferase family.</text>
</comment>
<dbReference type="GO" id="GO:0005886">
    <property type="term" value="C:plasma membrane"/>
    <property type="evidence" value="ECO:0007669"/>
    <property type="project" value="UniProtKB-SubCell"/>
</dbReference>
<sequence length="386" mass="43806">MTYIINLPLYALTRITPRRTNLWVFGSWLGRSYSDNARYYFEYVCANHPEVEAVWLTNSPAVLAEVRSSGRKCEMSGSLRGYWVSARAAIAIVTTGRRDVNRYVVPPRVVNLWHGIPLKKIEHDSSRVSERLVRQNRVARFFPFHTDAAYQLIASSSAWEASRLASAFRVASSAVRVTGAPRNDALLEELALPRNPGRCRVLYAPTFRDHDVEGPVRILRENLDMIERMLGELDMELHVRLHPNAPDPGMSSRPRLRFDSLLCTGSDLPKLMADVDLLVTDYSSLYLDFLLTDRPIMFLAYDLLDYLSNERELYFEYGDPLVTPGPICRTWEDVVENISSIRLGADSFAADRAFSRSFFHRYSDAGNCLRVFEAMTSGGSVDCEGQ</sequence>
<keyword evidence="6" id="KW-0472">Membrane</keyword>
<dbReference type="InterPro" id="IPR043148">
    <property type="entry name" value="TagF_C"/>
</dbReference>
<comment type="subcellular location">
    <subcellularLocation>
        <location evidence="1">Cell membrane</location>
        <topology evidence="1">Peripheral membrane protein</topology>
    </subcellularLocation>
</comment>
<dbReference type="PANTHER" id="PTHR37316">
    <property type="entry name" value="TEICHOIC ACID GLYCEROL-PHOSPHATE PRIMASE"/>
    <property type="match status" value="1"/>
</dbReference>
<dbReference type="EMBL" id="JAERTX010000001">
    <property type="protein sequence ID" value="MBM9458385.1"/>
    <property type="molecule type" value="Genomic_DNA"/>
</dbReference>
<evidence type="ECO:0000256" key="4">
    <source>
        <dbReference type="ARBA" id="ARBA00022679"/>
    </source>
</evidence>
<evidence type="ECO:0000313" key="7">
    <source>
        <dbReference type="EMBL" id="MBM9458385.1"/>
    </source>
</evidence>
<dbReference type="InterPro" id="IPR007554">
    <property type="entry name" value="Glycerophosphate_synth"/>
</dbReference>
<comment type="caution">
    <text evidence="7">The sequence shown here is derived from an EMBL/GenBank/DDBJ whole genome shotgun (WGS) entry which is preliminary data.</text>
</comment>
<protein>
    <submittedName>
        <fullName evidence="7">CDP-glycerol glycerophosphotransferase family protein</fullName>
    </submittedName>
</protein>
<evidence type="ECO:0000256" key="2">
    <source>
        <dbReference type="ARBA" id="ARBA00010488"/>
    </source>
</evidence>
<evidence type="ECO:0000256" key="5">
    <source>
        <dbReference type="ARBA" id="ARBA00022944"/>
    </source>
</evidence>
<dbReference type="AlphaFoldDB" id="A0A938Y5R5"/>
<gene>
    <name evidence="7" type="ORF">JK386_00535</name>
</gene>
<dbReference type="InterPro" id="IPR051612">
    <property type="entry name" value="Teichoic_Acid_Biosynth"/>
</dbReference>
<keyword evidence="5" id="KW-0777">Teichoic acid biosynthesis</keyword>
<dbReference type="PANTHER" id="PTHR37316:SF3">
    <property type="entry name" value="TEICHOIC ACID GLYCEROL-PHOSPHATE TRANSFERASE"/>
    <property type="match status" value="1"/>
</dbReference>
<dbReference type="Gene3D" id="3.40.50.12580">
    <property type="match status" value="1"/>
</dbReference>
<evidence type="ECO:0000313" key="8">
    <source>
        <dbReference type="Proteomes" id="UP000663791"/>
    </source>
</evidence>
<evidence type="ECO:0000256" key="6">
    <source>
        <dbReference type="ARBA" id="ARBA00023136"/>
    </source>
</evidence>
<evidence type="ECO:0000256" key="1">
    <source>
        <dbReference type="ARBA" id="ARBA00004202"/>
    </source>
</evidence>
<name>A0A938Y5R5_9ACTN</name>
<dbReference type="RefSeq" id="WP_205289696.1">
    <property type="nucleotide sequence ID" value="NZ_JAERTX010000001.1"/>
</dbReference>
<organism evidence="7 8">
    <name type="scientific">Nocardioides faecalis</name>
    <dbReference type="NCBI Taxonomy" id="2803858"/>
    <lineage>
        <taxon>Bacteria</taxon>
        <taxon>Bacillati</taxon>
        <taxon>Actinomycetota</taxon>
        <taxon>Actinomycetes</taxon>
        <taxon>Propionibacteriales</taxon>
        <taxon>Nocardioidaceae</taxon>
        <taxon>Nocardioides</taxon>
    </lineage>
</organism>
<evidence type="ECO:0000256" key="3">
    <source>
        <dbReference type="ARBA" id="ARBA00022475"/>
    </source>
</evidence>
<accession>A0A938Y5R5</accession>
<dbReference type="InterPro" id="IPR043149">
    <property type="entry name" value="TagF_N"/>
</dbReference>
<dbReference type="GO" id="GO:0019350">
    <property type="term" value="P:teichoic acid biosynthetic process"/>
    <property type="evidence" value="ECO:0007669"/>
    <property type="project" value="UniProtKB-KW"/>
</dbReference>
<reference evidence="7" key="1">
    <citation type="submission" date="2021-01" db="EMBL/GenBank/DDBJ databases">
        <title>Novel species in genus Nocardioides.</title>
        <authorList>
            <person name="Zhang G."/>
        </authorList>
    </citation>
    <scope>NUCLEOTIDE SEQUENCE</scope>
    <source>
        <strain evidence="7">Zg-536</strain>
    </source>
</reference>
<dbReference type="Gene3D" id="3.40.50.11820">
    <property type="match status" value="1"/>
</dbReference>
<dbReference type="SUPFAM" id="SSF53756">
    <property type="entry name" value="UDP-Glycosyltransferase/glycogen phosphorylase"/>
    <property type="match status" value="1"/>
</dbReference>
<keyword evidence="4" id="KW-0808">Transferase</keyword>
<dbReference type="GO" id="GO:0047355">
    <property type="term" value="F:CDP-glycerol glycerophosphotransferase activity"/>
    <property type="evidence" value="ECO:0007669"/>
    <property type="project" value="InterPro"/>
</dbReference>
<keyword evidence="8" id="KW-1185">Reference proteome</keyword>
<dbReference type="Proteomes" id="UP000663791">
    <property type="component" value="Unassembled WGS sequence"/>
</dbReference>
<dbReference type="Pfam" id="PF04464">
    <property type="entry name" value="Glyphos_transf"/>
    <property type="match status" value="1"/>
</dbReference>
<keyword evidence="3" id="KW-1003">Cell membrane</keyword>
<proteinExistence type="inferred from homology"/>